<sequence length="179" mass="18880">MAAIRAAPLRQLNGFNGVNPHMRLMATGLRSFSTARPAAVQVSKPAQAAPVPSASQSYIKGTVNDPTTFPPPSAAHGSYHWAFERGLSAALVPLVAIGAVRHGTSGAIDASLALALVVHSHIGFDCIFADYLHERKFPILGPVAKWGLRAATVGTLVGLYEFQTNDVGLTELVARVWTA</sequence>
<feature type="binding site" description="axial binding residue" evidence="11">
    <location>
        <position position="119"/>
    </location>
    <ligand>
        <name>heme b</name>
        <dbReference type="ChEBI" id="CHEBI:60344"/>
        <note>ligand shared with SDHC</note>
    </ligand>
    <ligandPart>
        <name>Fe</name>
        <dbReference type="ChEBI" id="CHEBI:18248"/>
    </ligandPart>
</feature>
<evidence type="ECO:0000256" key="4">
    <source>
        <dbReference type="ARBA" id="ARBA00022692"/>
    </source>
</evidence>
<dbReference type="GO" id="GO:0005743">
    <property type="term" value="C:mitochondrial inner membrane"/>
    <property type="evidence" value="ECO:0007669"/>
    <property type="project" value="UniProtKB-SubCell"/>
</dbReference>
<evidence type="ECO:0000256" key="11">
    <source>
        <dbReference type="PIRSR" id="PIRSR607992-2"/>
    </source>
</evidence>
<dbReference type="InterPro" id="IPR007992">
    <property type="entry name" value="CybS"/>
</dbReference>
<dbReference type="AlphaFoldDB" id="A0A316YK90"/>
<dbReference type="GO" id="GO:0006099">
    <property type="term" value="P:tricarboxylic acid cycle"/>
    <property type="evidence" value="ECO:0007669"/>
    <property type="project" value="TreeGrafter"/>
</dbReference>
<feature type="binding site" evidence="10">
    <location>
        <position position="131"/>
    </location>
    <ligand>
        <name>a ubiquinone</name>
        <dbReference type="ChEBI" id="CHEBI:16389"/>
        <note>ligand shared with IP/SDHB</note>
    </ligand>
</feature>
<dbReference type="PANTHER" id="PTHR13337:SF2">
    <property type="entry name" value="SUCCINATE DEHYDROGENASE [UBIQUINONE] CYTOCHROME B SMALL SUBUNIT, MITOCHONDRIAL"/>
    <property type="match status" value="1"/>
</dbReference>
<dbReference type="OrthoDB" id="18577at2759"/>
<protein>
    <recommendedName>
        <fullName evidence="12">Succinate dehydrogenase [ubiquinone] cytochrome b small subunit</fullName>
    </recommendedName>
</protein>
<dbReference type="GO" id="GO:0048039">
    <property type="term" value="F:ubiquinone binding"/>
    <property type="evidence" value="ECO:0007669"/>
    <property type="project" value="TreeGrafter"/>
</dbReference>
<keyword evidence="14" id="KW-1185">Reference proteome</keyword>
<evidence type="ECO:0000256" key="1">
    <source>
        <dbReference type="ARBA" id="ARBA00004448"/>
    </source>
</evidence>
<evidence type="ECO:0000313" key="14">
    <source>
        <dbReference type="Proteomes" id="UP000245768"/>
    </source>
</evidence>
<dbReference type="EMBL" id="KZ819638">
    <property type="protein sequence ID" value="PWN88135.1"/>
    <property type="molecule type" value="Genomic_DNA"/>
</dbReference>
<keyword evidence="8 12" id="KW-0496">Mitochondrion</keyword>
<dbReference type="InParanoid" id="A0A316YK90"/>
<dbReference type="FunCoup" id="A0A316YK90">
    <property type="interactions" value="161"/>
</dbReference>
<accession>A0A316YK90</accession>
<evidence type="ECO:0000256" key="10">
    <source>
        <dbReference type="PIRSR" id="PIRSR607992-1"/>
    </source>
</evidence>
<keyword evidence="7" id="KW-1133">Transmembrane helix</keyword>
<keyword evidence="9 12" id="KW-0472">Membrane</keyword>
<evidence type="ECO:0000256" key="2">
    <source>
        <dbReference type="ARBA" id="ARBA00007294"/>
    </source>
</evidence>
<dbReference type="CDD" id="cd03496">
    <property type="entry name" value="SQR_TypeC_CybS"/>
    <property type="match status" value="1"/>
</dbReference>
<evidence type="ECO:0000256" key="7">
    <source>
        <dbReference type="ARBA" id="ARBA00022989"/>
    </source>
</evidence>
<organism evidence="13 14">
    <name type="scientific">Acaromyces ingoldii</name>
    <dbReference type="NCBI Taxonomy" id="215250"/>
    <lineage>
        <taxon>Eukaryota</taxon>
        <taxon>Fungi</taxon>
        <taxon>Dikarya</taxon>
        <taxon>Basidiomycota</taxon>
        <taxon>Ustilaginomycotina</taxon>
        <taxon>Exobasidiomycetes</taxon>
        <taxon>Exobasidiales</taxon>
        <taxon>Cryptobasidiaceae</taxon>
        <taxon>Acaromyces</taxon>
    </lineage>
</organism>
<evidence type="ECO:0000256" key="8">
    <source>
        <dbReference type="ARBA" id="ARBA00023128"/>
    </source>
</evidence>
<keyword evidence="4" id="KW-0812">Transmembrane</keyword>
<dbReference type="GO" id="GO:0020037">
    <property type="term" value="F:heme binding"/>
    <property type="evidence" value="ECO:0007669"/>
    <property type="project" value="TreeGrafter"/>
</dbReference>
<keyword evidence="5 12" id="KW-0999">Mitochondrion inner membrane</keyword>
<dbReference type="Gene3D" id="1.20.1300.10">
    <property type="entry name" value="Fumarate reductase/succinate dehydrogenase, transmembrane subunit"/>
    <property type="match status" value="1"/>
</dbReference>
<dbReference type="Proteomes" id="UP000245768">
    <property type="component" value="Unassembled WGS sequence"/>
</dbReference>
<dbReference type="RefSeq" id="XP_025375333.1">
    <property type="nucleotide sequence ID" value="XM_025525205.1"/>
</dbReference>
<comment type="similarity">
    <text evidence="2 12">Belongs to the CybS family.</text>
</comment>
<evidence type="ECO:0000256" key="3">
    <source>
        <dbReference type="ARBA" id="ARBA00022448"/>
    </source>
</evidence>
<reference evidence="13 14" key="1">
    <citation type="journal article" date="2018" name="Mol. Biol. Evol.">
        <title>Broad Genomic Sampling Reveals a Smut Pathogenic Ancestry of the Fungal Clade Ustilaginomycotina.</title>
        <authorList>
            <person name="Kijpornyongpan T."/>
            <person name="Mondo S.J."/>
            <person name="Barry K."/>
            <person name="Sandor L."/>
            <person name="Lee J."/>
            <person name="Lipzen A."/>
            <person name="Pangilinan J."/>
            <person name="LaButti K."/>
            <person name="Hainaut M."/>
            <person name="Henrissat B."/>
            <person name="Grigoriev I.V."/>
            <person name="Spatafora J.W."/>
            <person name="Aime M.C."/>
        </authorList>
    </citation>
    <scope>NUCLEOTIDE SEQUENCE [LARGE SCALE GENOMIC DNA]</scope>
    <source>
        <strain evidence="13 14">MCA 4198</strain>
    </source>
</reference>
<keyword evidence="11" id="KW-0479">Metal-binding</keyword>
<dbReference type="Pfam" id="PF05328">
    <property type="entry name" value="CybS"/>
    <property type="match status" value="1"/>
</dbReference>
<evidence type="ECO:0000256" key="5">
    <source>
        <dbReference type="ARBA" id="ARBA00022792"/>
    </source>
</evidence>
<dbReference type="GO" id="GO:0046872">
    <property type="term" value="F:metal ion binding"/>
    <property type="evidence" value="ECO:0007669"/>
    <property type="project" value="UniProtKB-KW"/>
</dbReference>
<keyword evidence="6 12" id="KW-0809">Transit peptide</keyword>
<keyword evidence="3" id="KW-0813">Transport</keyword>
<evidence type="ECO:0000256" key="12">
    <source>
        <dbReference type="RuleBase" id="RU364031"/>
    </source>
</evidence>
<dbReference type="GeneID" id="37047121"/>
<dbReference type="PANTHER" id="PTHR13337">
    <property type="entry name" value="SUCCINATE DEHYDROGENASE"/>
    <property type="match status" value="1"/>
</dbReference>
<name>A0A316YK90_9BASI</name>
<gene>
    <name evidence="13" type="ORF">FA10DRAFT_303128</name>
</gene>
<evidence type="ECO:0000256" key="6">
    <source>
        <dbReference type="ARBA" id="ARBA00022946"/>
    </source>
</evidence>
<comment type="subcellular location">
    <subcellularLocation>
        <location evidence="1 12">Mitochondrion inner membrane</location>
        <topology evidence="1 12">Multi-pass membrane protein</topology>
    </subcellularLocation>
</comment>
<dbReference type="InterPro" id="IPR034804">
    <property type="entry name" value="SQR/QFR_C/D"/>
</dbReference>
<proteinExistence type="inferred from homology"/>
<dbReference type="GO" id="GO:0006121">
    <property type="term" value="P:mitochondrial electron transport, succinate to ubiquinone"/>
    <property type="evidence" value="ECO:0007669"/>
    <property type="project" value="TreeGrafter"/>
</dbReference>
<keyword evidence="11" id="KW-0408">Iron</keyword>
<dbReference type="STRING" id="215250.A0A316YK90"/>
<evidence type="ECO:0000256" key="9">
    <source>
        <dbReference type="ARBA" id="ARBA00023136"/>
    </source>
</evidence>
<evidence type="ECO:0000313" key="13">
    <source>
        <dbReference type="EMBL" id="PWN88135.1"/>
    </source>
</evidence>